<dbReference type="SUPFAM" id="SSF52540">
    <property type="entry name" value="P-loop containing nucleoside triphosphate hydrolases"/>
    <property type="match status" value="1"/>
</dbReference>
<sequence length="249" mass="26931">MATLIADNLTYSYSKKSKPALNKVSVQIKPGTLTALVGPNGAGKSTLLKLLQGQNNPDIGDITIDGESLVRTRSQVALMPQRSSMNWKFPITVEKLVSLGQIKYSKSKNTNPFQIKALLANPKSWVNKCCELEATMQRVGISNLANRRLDSLSGGQQQRALLAKTLMSPARILLLDEPCAALDPPAKDDFLKIVRKLADAGLALFISSHDWGSSLNSYDQVVVLDKTVLASGTPNSIQGKLDDLNISSL</sequence>
<dbReference type="KEGG" id="pmm:PMM1031"/>
<dbReference type="HOGENOM" id="CLU_000604_1_11_3"/>
<dbReference type="Pfam" id="PF00005">
    <property type="entry name" value="ABC_tran"/>
    <property type="match status" value="1"/>
</dbReference>
<evidence type="ECO:0000313" key="6">
    <source>
        <dbReference type="EMBL" id="CAE19490.1"/>
    </source>
</evidence>
<evidence type="ECO:0000256" key="1">
    <source>
        <dbReference type="ARBA" id="ARBA00005417"/>
    </source>
</evidence>
<evidence type="ECO:0000256" key="3">
    <source>
        <dbReference type="ARBA" id="ARBA00022741"/>
    </source>
</evidence>
<dbReference type="PROSITE" id="PS50893">
    <property type="entry name" value="ABC_TRANSPORTER_2"/>
    <property type="match status" value="1"/>
</dbReference>
<gene>
    <name evidence="6" type="ordered locus">PMM1031</name>
</gene>
<protein>
    <submittedName>
        <fullName evidence="6">ABC transporter, ATP binding domain, possibly Mn transport</fullName>
    </submittedName>
</protein>
<keyword evidence="4" id="KW-0067">ATP-binding</keyword>
<dbReference type="InterPro" id="IPR003593">
    <property type="entry name" value="AAA+_ATPase"/>
</dbReference>
<name>Q7V155_PROMP</name>
<comment type="similarity">
    <text evidence="1">Belongs to the ABC transporter superfamily.</text>
</comment>
<dbReference type="PANTHER" id="PTHR42734:SF5">
    <property type="entry name" value="IRON TRANSPORT SYSTEM ATP-BINDING PROTEIN HI_0361-RELATED"/>
    <property type="match status" value="1"/>
</dbReference>
<evidence type="ECO:0000259" key="5">
    <source>
        <dbReference type="PROSITE" id="PS50893"/>
    </source>
</evidence>
<evidence type="ECO:0000256" key="2">
    <source>
        <dbReference type="ARBA" id="ARBA00022448"/>
    </source>
</evidence>
<dbReference type="InterPro" id="IPR050153">
    <property type="entry name" value="Metal_Ion_Import_ABC"/>
</dbReference>
<dbReference type="InterPro" id="IPR003439">
    <property type="entry name" value="ABC_transporter-like_ATP-bd"/>
</dbReference>
<keyword evidence="2" id="KW-0813">Transport</keyword>
<evidence type="ECO:0000313" key="7">
    <source>
        <dbReference type="Proteomes" id="UP000001026"/>
    </source>
</evidence>
<reference evidence="6 7" key="1">
    <citation type="journal article" date="2003" name="Nature">
        <title>Genome divergence in two Prochlorococcus ecotypes reflects oceanic niche differentiation.</title>
        <authorList>
            <person name="Rocap G."/>
            <person name="Larimer F.W."/>
            <person name="Lamerdin J.E."/>
            <person name="Malfatti S."/>
            <person name="Chain P."/>
            <person name="Ahlgren N.A."/>
            <person name="Arellano A."/>
            <person name="Coleman M."/>
            <person name="Hauser L."/>
            <person name="Hess W.R."/>
            <person name="Johnson Z.I."/>
            <person name="Land M.L."/>
            <person name="Lindell D."/>
            <person name="Post A.F."/>
            <person name="Regala W."/>
            <person name="Shah M."/>
            <person name="Shaw S.L."/>
            <person name="Steglich C."/>
            <person name="Sullivan M.B."/>
            <person name="Ting C.S."/>
            <person name="Tolonen A."/>
            <person name="Webb E.A."/>
            <person name="Zinser E.R."/>
            <person name="Chisholm S.W."/>
        </authorList>
    </citation>
    <scope>NUCLEOTIDE SEQUENCE [LARGE SCALE GENOMIC DNA]</scope>
    <source>
        <strain evidence="7">CCMP1986 / NIES-2087 / MED4</strain>
    </source>
</reference>
<dbReference type="GO" id="GO:0005524">
    <property type="term" value="F:ATP binding"/>
    <property type="evidence" value="ECO:0007669"/>
    <property type="project" value="UniProtKB-KW"/>
</dbReference>
<dbReference type="InterPro" id="IPR027417">
    <property type="entry name" value="P-loop_NTPase"/>
</dbReference>
<proteinExistence type="inferred from homology"/>
<dbReference type="AlphaFoldDB" id="Q7V155"/>
<feature type="domain" description="ABC transporter" evidence="5">
    <location>
        <begin position="4"/>
        <end position="249"/>
    </location>
</feature>
<dbReference type="PANTHER" id="PTHR42734">
    <property type="entry name" value="METAL TRANSPORT SYSTEM ATP-BINDING PROTEIN TM_0124-RELATED"/>
    <property type="match status" value="1"/>
</dbReference>
<evidence type="ECO:0000256" key="4">
    <source>
        <dbReference type="ARBA" id="ARBA00022840"/>
    </source>
</evidence>
<dbReference type="GO" id="GO:0016887">
    <property type="term" value="F:ATP hydrolysis activity"/>
    <property type="evidence" value="ECO:0007669"/>
    <property type="project" value="InterPro"/>
</dbReference>
<dbReference type="EMBL" id="BX548174">
    <property type="protein sequence ID" value="CAE19490.1"/>
    <property type="molecule type" value="Genomic_DNA"/>
</dbReference>
<dbReference type="CDD" id="cd03235">
    <property type="entry name" value="ABC_Metallic_Cations"/>
    <property type="match status" value="1"/>
</dbReference>
<dbReference type="InterPro" id="IPR017871">
    <property type="entry name" value="ABC_transporter-like_CS"/>
</dbReference>
<dbReference type="STRING" id="59919.PMM1031"/>
<dbReference type="Proteomes" id="UP000001026">
    <property type="component" value="Chromosome"/>
</dbReference>
<dbReference type="eggNOG" id="COG1121">
    <property type="taxonomic scope" value="Bacteria"/>
</dbReference>
<dbReference type="PROSITE" id="PS00211">
    <property type="entry name" value="ABC_TRANSPORTER_1"/>
    <property type="match status" value="1"/>
</dbReference>
<dbReference type="SMART" id="SM00382">
    <property type="entry name" value="AAA"/>
    <property type="match status" value="1"/>
</dbReference>
<organism evidence="6 7">
    <name type="scientific">Prochlorococcus marinus subsp. pastoris (strain CCMP1986 / NIES-2087 / MED4)</name>
    <dbReference type="NCBI Taxonomy" id="59919"/>
    <lineage>
        <taxon>Bacteria</taxon>
        <taxon>Bacillati</taxon>
        <taxon>Cyanobacteriota</taxon>
        <taxon>Cyanophyceae</taxon>
        <taxon>Synechococcales</taxon>
        <taxon>Prochlorococcaceae</taxon>
        <taxon>Prochlorococcus</taxon>
    </lineage>
</organism>
<accession>Q7V155</accession>
<dbReference type="Gene3D" id="3.40.50.300">
    <property type="entry name" value="P-loop containing nucleotide triphosphate hydrolases"/>
    <property type="match status" value="1"/>
</dbReference>
<dbReference type="RefSeq" id="WP_011132664.1">
    <property type="nucleotide sequence ID" value="NC_005072.1"/>
</dbReference>
<keyword evidence="3" id="KW-0547">Nucleotide-binding</keyword>
<dbReference type="OrthoDB" id="9806726at2"/>